<organism evidence="17 20">
    <name type="scientific">Acanthaster planci</name>
    <name type="common">Crown-of-thorns starfish</name>
    <dbReference type="NCBI Taxonomy" id="133434"/>
    <lineage>
        <taxon>Eukaryota</taxon>
        <taxon>Metazoa</taxon>
        <taxon>Echinodermata</taxon>
        <taxon>Eleutherozoa</taxon>
        <taxon>Asterozoa</taxon>
        <taxon>Asteroidea</taxon>
        <taxon>Valvatacea</taxon>
        <taxon>Valvatida</taxon>
        <taxon>Acanthasteridae</taxon>
        <taxon>Acanthaster</taxon>
    </lineage>
</organism>
<evidence type="ECO:0000256" key="13">
    <source>
        <dbReference type="PROSITE-ProRule" id="PRU00339"/>
    </source>
</evidence>
<feature type="repeat" description="TPR" evidence="13">
    <location>
        <begin position="607"/>
        <end position="640"/>
    </location>
</feature>
<dbReference type="RefSeq" id="XP_022098649.1">
    <property type="nucleotide sequence ID" value="XM_022242957.1"/>
</dbReference>
<dbReference type="CTD" id="84899"/>
<evidence type="ECO:0000256" key="2">
    <source>
        <dbReference type="ARBA" id="ARBA00004240"/>
    </source>
</evidence>
<dbReference type="SUPFAM" id="SSF48452">
    <property type="entry name" value="TPR-like"/>
    <property type="match status" value="1"/>
</dbReference>
<comment type="pathway">
    <text evidence="3">Protein modification; protein glycosylation.</text>
</comment>
<keyword evidence="9 13" id="KW-0802">TPR repeat</keyword>
<feature type="transmembrane region" description="Helical" evidence="15">
    <location>
        <begin position="469"/>
        <end position="486"/>
    </location>
</feature>
<dbReference type="GeneID" id="110983598"/>
<feature type="repeat" description="TPR" evidence="13">
    <location>
        <begin position="709"/>
        <end position="742"/>
    </location>
</feature>
<dbReference type="OrthoDB" id="19588at2759"/>
<evidence type="ECO:0000256" key="14">
    <source>
        <dbReference type="SAM" id="MobiDB-lite"/>
    </source>
</evidence>
<feature type="repeat" description="TPR" evidence="13">
    <location>
        <begin position="539"/>
        <end position="572"/>
    </location>
</feature>
<evidence type="ECO:0000313" key="18">
    <source>
        <dbReference type="RefSeq" id="XP_022098646.1"/>
    </source>
</evidence>
<reference evidence="18 19" key="1">
    <citation type="submission" date="2025-04" db="UniProtKB">
        <authorList>
            <consortium name="RefSeq"/>
        </authorList>
    </citation>
    <scope>IDENTIFICATION</scope>
</reference>
<evidence type="ECO:0000256" key="11">
    <source>
        <dbReference type="ARBA" id="ARBA00022989"/>
    </source>
</evidence>
<keyword evidence="12 15" id="KW-0472">Membrane</keyword>
<dbReference type="RefSeq" id="XP_022098648.1">
    <property type="nucleotide sequence ID" value="XM_022242956.1"/>
</dbReference>
<feature type="transmembrane region" description="Helical" evidence="15">
    <location>
        <begin position="410"/>
        <end position="428"/>
    </location>
</feature>
<gene>
    <name evidence="18 19 20" type="primary">LOC110983598</name>
</gene>
<dbReference type="GO" id="GO:0030968">
    <property type="term" value="P:endoplasmic reticulum unfolded protein response"/>
    <property type="evidence" value="ECO:0007669"/>
    <property type="project" value="TreeGrafter"/>
</dbReference>
<dbReference type="GO" id="GO:0005783">
    <property type="term" value="C:endoplasmic reticulum"/>
    <property type="evidence" value="ECO:0007669"/>
    <property type="project" value="UniProtKB-SubCell"/>
</dbReference>
<accession>A0A8B7YZ70</accession>
<proteinExistence type="inferred from homology"/>
<feature type="transmembrane region" description="Helical" evidence="15">
    <location>
        <begin position="377"/>
        <end position="398"/>
    </location>
</feature>
<keyword evidence="7 15" id="KW-0812">Transmembrane</keyword>
<feature type="region of interest" description="Disordered" evidence="14">
    <location>
        <begin position="1"/>
        <end position="29"/>
    </location>
</feature>
<evidence type="ECO:0000313" key="19">
    <source>
        <dbReference type="RefSeq" id="XP_022098648.1"/>
    </source>
</evidence>
<keyword evidence="10" id="KW-0256">Endoplasmic reticulum</keyword>
<dbReference type="GO" id="GO:0004169">
    <property type="term" value="F:dolichyl-phosphate-mannose-protein mannosyltransferase activity"/>
    <property type="evidence" value="ECO:0007669"/>
    <property type="project" value="UniProtKB-EC"/>
</dbReference>
<evidence type="ECO:0000256" key="1">
    <source>
        <dbReference type="ARBA" id="ARBA00004141"/>
    </source>
</evidence>
<dbReference type="KEGG" id="aplc:110983598"/>
<feature type="transmembrane region" description="Helical" evidence="15">
    <location>
        <begin position="236"/>
        <end position="253"/>
    </location>
</feature>
<evidence type="ECO:0000256" key="5">
    <source>
        <dbReference type="ARBA" id="ARBA00012839"/>
    </source>
</evidence>
<dbReference type="PANTHER" id="PTHR44227">
    <property type="match status" value="1"/>
</dbReference>
<feature type="repeat" description="TPR" evidence="13">
    <location>
        <begin position="573"/>
        <end position="606"/>
    </location>
</feature>
<feature type="compositionally biased region" description="Basic residues" evidence="14">
    <location>
        <begin position="1"/>
        <end position="17"/>
    </location>
</feature>
<keyword evidence="17" id="KW-1185">Reference proteome</keyword>
<dbReference type="Pfam" id="PF13432">
    <property type="entry name" value="TPR_16"/>
    <property type="match status" value="2"/>
</dbReference>
<dbReference type="Pfam" id="PF08409">
    <property type="entry name" value="TMTC_DUF1736"/>
    <property type="match status" value="1"/>
</dbReference>
<evidence type="ECO:0000256" key="12">
    <source>
        <dbReference type="ARBA" id="ARBA00023136"/>
    </source>
</evidence>
<dbReference type="InterPro" id="IPR052346">
    <property type="entry name" value="O-mannosyl-transferase_TMTC"/>
</dbReference>
<dbReference type="PROSITE" id="PS50005">
    <property type="entry name" value="TPR"/>
    <property type="match status" value="5"/>
</dbReference>
<evidence type="ECO:0000256" key="7">
    <source>
        <dbReference type="ARBA" id="ARBA00022692"/>
    </source>
</evidence>
<dbReference type="SMART" id="SM00028">
    <property type="entry name" value="TPR"/>
    <property type="match status" value="7"/>
</dbReference>
<dbReference type="Pfam" id="PF13424">
    <property type="entry name" value="TPR_12"/>
    <property type="match status" value="1"/>
</dbReference>
<dbReference type="Proteomes" id="UP000694845">
    <property type="component" value="Unplaced"/>
</dbReference>
<evidence type="ECO:0000313" key="20">
    <source>
        <dbReference type="RefSeq" id="XP_022098649.1"/>
    </source>
</evidence>
<evidence type="ECO:0000256" key="4">
    <source>
        <dbReference type="ARBA" id="ARBA00007882"/>
    </source>
</evidence>
<evidence type="ECO:0000256" key="3">
    <source>
        <dbReference type="ARBA" id="ARBA00004922"/>
    </source>
</evidence>
<evidence type="ECO:0000256" key="10">
    <source>
        <dbReference type="ARBA" id="ARBA00022824"/>
    </source>
</evidence>
<name>A0A8B7YZ70_ACAPL</name>
<evidence type="ECO:0000313" key="17">
    <source>
        <dbReference type="Proteomes" id="UP000694845"/>
    </source>
</evidence>
<dbReference type="Gene3D" id="1.25.40.10">
    <property type="entry name" value="Tetratricopeptide repeat domain"/>
    <property type="match status" value="4"/>
</dbReference>
<evidence type="ECO:0000256" key="15">
    <source>
        <dbReference type="SAM" id="Phobius"/>
    </source>
</evidence>
<dbReference type="GO" id="GO:0016020">
    <property type="term" value="C:membrane"/>
    <property type="evidence" value="ECO:0007669"/>
    <property type="project" value="UniProtKB-SubCell"/>
</dbReference>
<evidence type="ECO:0000256" key="9">
    <source>
        <dbReference type="ARBA" id="ARBA00022803"/>
    </source>
</evidence>
<keyword evidence="6" id="KW-0808">Transferase</keyword>
<feature type="repeat" description="TPR" evidence="13">
    <location>
        <begin position="743"/>
        <end position="776"/>
    </location>
</feature>
<keyword evidence="11 15" id="KW-1133">Transmembrane helix</keyword>
<dbReference type="PANTHER" id="PTHR44227:SF3">
    <property type="entry name" value="PROTEIN O-MANNOSYL-TRANSFERASE TMTC4"/>
    <property type="match status" value="1"/>
</dbReference>
<dbReference type="RefSeq" id="XP_022098646.1">
    <property type="nucleotide sequence ID" value="XM_022242954.1"/>
</dbReference>
<dbReference type="InterPro" id="IPR011990">
    <property type="entry name" value="TPR-like_helical_dom_sf"/>
</dbReference>
<evidence type="ECO:0000256" key="6">
    <source>
        <dbReference type="ARBA" id="ARBA00022679"/>
    </source>
</evidence>
<dbReference type="UniPathway" id="UPA00378"/>
<evidence type="ECO:0000259" key="16">
    <source>
        <dbReference type="Pfam" id="PF08409"/>
    </source>
</evidence>
<dbReference type="PROSITE" id="PS50293">
    <property type="entry name" value="TPR_REGION"/>
    <property type="match status" value="2"/>
</dbReference>
<dbReference type="InterPro" id="IPR019734">
    <property type="entry name" value="TPR_rpt"/>
</dbReference>
<dbReference type="AlphaFoldDB" id="A0A8B7YZ70"/>
<comment type="subcellular location">
    <subcellularLocation>
        <location evidence="2">Endoplasmic reticulum</location>
    </subcellularLocation>
    <subcellularLocation>
        <location evidence="1">Membrane</location>
        <topology evidence="1">Multi-pass membrane protein</topology>
    </subcellularLocation>
</comment>
<evidence type="ECO:0000256" key="8">
    <source>
        <dbReference type="ARBA" id="ARBA00022737"/>
    </source>
</evidence>
<sequence>MTHQGSNHHRPASHNRIKAAPTGGGVRARRNGIHHHQQEKIDSQNNILKKSGEATLQSTNREWDCGIPIPELSLRSCTCLVAILSLFCYLNSCCGDFVFDDAEAVLSNKDIKPETPISELFQDDFWGERIVKNHSHKSYRPLTVLSFRLNYILSGGYHPFGFHLTNVILHSFISVFSLRIFSVIFSDAHSRLEAEKRQHQCQTFPAPRASLLCSLLFTVHPIHTESVAGIVGRADLLSTVFFFLSFYVYVAALQKDASHSLLKLSCSILCCAASMLCKEQGITALGVCIIYDIIVNCQVDILQVFQRFLIQTKSHAPGHPKWLPGLVTRLFVVSLCALVLLVGRFIIMGSGPPPFQPSDNPASFADGFLTRVTNYNFIYALNLWLLIFPHWLCFDWSMGCVSLIQSATDIRLLAPIALWVLLACLIYRCVVGQPSHNKRVLTMALAFLIIPFLPASNLFLRVGFVIAERVLYLPSLGFCMLLTLLINKISCSPVSKRAVRGLLVVLMACYIGRCIQRNQDWMTEEKLYKAGLDVCPQNAKVHYNIGKNAADRGNLEEAITYYRQALSLNPVYDQAMNNLANLLKDQGRLTEAEKLLQKAVQIKPQFAAAWMNLGIVQAVIKKYTDAEQSYKTALFHRPRYADCYFNLGNMYLELHRDNEALGAWLNATSFQSDHAQAWSNAVVHLESLGRYETAILVAKEAMKHVPQEPSIYFGLGNVLGKEGRYQEAEENFLKAIRLNPMMANYHGNLGVLYHRWGKFSEARKHYLSALELVPESDNVRENLKKLEQTMAKKKTKKHTRN</sequence>
<keyword evidence="8" id="KW-0677">Repeat</keyword>
<dbReference type="EC" id="2.4.1.109" evidence="5"/>
<feature type="transmembrane region" description="Helical" evidence="15">
    <location>
        <begin position="326"/>
        <end position="347"/>
    </location>
</feature>
<dbReference type="InterPro" id="IPR013618">
    <property type="entry name" value="TMTC_DUF1736"/>
</dbReference>
<feature type="transmembrane region" description="Helical" evidence="15">
    <location>
        <begin position="440"/>
        <end position="460"/>
    </location>
</feature>
<protein>
    <recommendedName>
        <fullName evidence="5">dolichyl-phosphate-mannose--protein mannosyltransferase</fullName>
        <ecNumber evidence="5">2.4.1.109</ecNumber>
    </recommendedName>
</protein>
<comment type="similarity">
    <text evidence="4">Belongs to the TMTC family.</text>
</comment>
<feature type="domain" description="DUF1736" evidence="16">
    <location>
        <begin position="351"/>
        <end position="422"/>
    </location>
</feature>